<dbReference type="Gene3D" id="3.90.550.10">
    <property type="entry name" value="Spore Coat Polysaccharide Biosynthesis Protein SpsA, Chain A"/>
    <property type="match status" value="1"/>
</dbReference>
<protein>
    <submittedName>
        <fullName evidence="4">Nucleotidyltransferase family protein</fullName>
    </submittedName>
</protein>
<dbReference type="Pfam" id="PF00483">
    <property type="entry name" value="NTP_transferase"/>
    <property type="match status" value="1"/>
</dbReference>
<dbReference type="Proteomes" id="UP000500961">
    <property type="component" value="Chromosome"/>
</dbReference>
<feature type="domain" description="Nucleotidyl transferase" evidence="3">
    <location>
        <begin position="2"/>
        <end position="236"/>
    </location>
</feature>
<gene>
    <name evidence="4" type="ORF">FHG85_08430</name>
</gene>
<dbReference type="GO" id="GO:0016779">
    <property type="term" value="F:nucleotidyltransferase activity"/>
    <property type="evidence" value="ECO:0007669"/>
    <property type="project" value="UniProtKB-KW"/>
</dbReference>
<organism evidence="4 5">
    <name type="scientific">Tenuifilum thalassicum</name>
    <dbReference type="NCBI Taxonomy" id="2590900"/>
    <lineage>
        <taxon>Bacteria</taxon>
        <taxon>Pseudomonadati</taxon>
        <taxon>Bacteroidota</taxon>
        <taxon>Bacteroidia</taxon>
        <taxon>Bacteroidales</taxon>
        <taxon>Tenuifilaceae</taxon>
        <taxon>Tenuifilum</taxon>
    </lineage>
</organism>
<dbReference type="PANTHER" id="PTHR43584">
    <property type="entry name" value="NUCLEOTIDYL TRANSFERASE"/>
    <property type="match status" value="1"/>
</dbReference>
<dbReference type="InterPro" id="IPR005835">
    <property type="entry name" value="NTP_transferase_dom"/>
</dbReference>
<dbReference type="InterPro" id="IPR029044">
    <property type="entry name" value="Nucleotide-diphossugar_trans"/>
</dbReference>
<evidence type="ECO:0000313" key="5">
    <source>
        <dbReference type="Proteomes" id="UP000500961"/>
    </source>
</evidence>
<dbReference type="EMBL" id="CP041345">
    <property type="protein sequence ID" value="QKG80284.1"/>
    <property type="molecule type" value="Genomic_DNA"/>
</dbReference>
<sequence length="237" mass="26282">MKAMILAAGLGTRLLPLTETKPKALVEINGKTLLEICIDNLKKNGFNDVVVNVHHHAQQVIEFLSKRDFGVKLFISDESDRLLDTGGALVHARKFLDDNQPFLVHNVDIISDIDLKRFYTLHMETSAIATLAVSKRESSRVFLFNSNMELCGWRSMLTGKSIITKEAKELTAYAFSGIHVISPEIFNFLPSAGEFSIVDAYLKISTSSEIKGVDLTKNKVIDVGKPQSLEKAANFLS</sequence>
<dbReference type="AlphaFoldDB" id="A0A7D4C0U5"/>
<dbReference type="PANTHER" id="PTHR43584:SF8">
    <property type="entry name" value="N-ACETYLMURAMATE ALPHA-1-PHOSPHATE URIDYLYLTRANSFERASE"/>
    <property type="match status" value="1"/>
</dbReference>
<dbReference type="InterPro" id="IPR050065">
    <property type="entry name" value="GlmU-like"/>
</dbReference>
<keyword evidence="5" id="KW-1185">Reference proteome</keyword>
<dbReference type="RefSeq" id="WP_173074883.1">
    <property type="nucleotide sequence ID" value="NZ_CP041345.1"/>
</dbReference>
<accession>A0A7D4C0U5</accession>
<proteinExistence type="predicted"/>
<dbReference type="SUPFAM" id="SSF53448">
    <property type="entry name" value="Nucleotide-diphospho-sugar transferases"/>
    <property type="match status" value="1"/>
</dbReference>
<reference evidence="4 5" key="1">
    <citation type="submission" date="2019-07" db="EMBL/GenBank/DDBJ databases">
        <title>Thalassofilum flectens gen. nov., sp. nov., a novel moderate thermophilic anaerobe from a shallow sea hot spring in Kunashir Island (Russia), representing a new family in the order Bacteroidales, and proposal of Thalassofilacea fam. nov.</title>
        <authorList>
            <person name="Kochetkova T.V."/>
            <person name="Podosokorskaya O.A."/>
            <person name="Novikov A."/>
            <person name="Elcheninov A.G."/>
            <person name="Toshchakov S.V."/>
            <person name="Kublanov I.V."/>
        </authorList>
    </citation>
    <scope>NUCLEOTIDE SEQUENCE [LARGE SCALE GENOMIC DNA]</scope>
    <source>
        <strain evidence="4 5">38-H</strain>
    </source>
</reference>
<evidence type="ECO:0000313" key="4">
    <source>
        <dbReference type="EMBL" id="QKG80284.1"/>
    </source>
</evidence>
<dbReference type="KEGG" id="ttz:FHG85_08430"/>
<evidence type="ECO:0000256" key="1">
    <source>
        <dbReference type="ARBA" id="ARBA00022679"/>
    </source>
</evidence>
<dbReference type="CDD" id="cd06422">
    <property type="entry name" value="NTP_transferase_like_1"/>
    <property type="match status" value="1"/>
</dbReference>
<keyword evidence="1 4" id="KW-0808">Transferase</keyword>
<evidence type="ECO:0000259" key="3">
    <source>
        <dbReference type="Pfam" id="PF00483"/>
    </source>
</evidence>
<keyword evidence="2" id="KW-0548">Nucleotidyltransferase</keyword>
<evidence type="ECO:0000256" key="2">
    <source>
        <dbReference type="ARBA" id="ARBA00022695"/>
    </source>
</evidence>
<name>A0A7D4C0U5_9BACT</name>